<feature type="domain" description="Plastocyanin-like" evidence="2">
    <location>
        <begin position="74"/>
        <end position="153"/>
    </location>
</feature>
<feature type="domain" description="Plastocyanin-like" evidence="2">
    <location>
        <begin position="390"/>
        <end position="488"/>
    </location>
</feature>
<dbReference type="InterPro" id="IPR008972">
    <property type="entry name" value="Cupredoxin"/>
</dbReference>
<organism evidence="3 4">
    <name type="scientific">Gemmatirosa kalamazoonensis</name>
    <dbReference type="NCBI Taxonomy" id="861299"/>
    <lineage>
        <taxon>Bacteria</taxon>
        <taxon>Pseudomonadati</taxon>
        <taxon>Gemmatimonadota</taxon>
        <taxon>Gemmatimonadia</taxon>
        <taxon>Gemmatimonadales</taxon>
        <taxon>Gemmatimonadaceae</taxon>
        <taxon>Gemmatirosa</taxon>
    </lineage>
</organism>
<dbReference type="InterPro" id="IPR011707">
    <property type="entry name" value="Cu-oxidase-like_N"/>
</dbReference>
<keyword evidence="4" id="KW-1185">Reference proteome</keyword>
<dbReference type="InParanoid" id="W0REM3"/>
<dbReference type="Pfam" id="PF07732">
    <property type="entry name" value="Cu-oxidase_3"/>
    <property type="match status" value="2"/>
</dbReference>
<dbReference type="GO" id="GO:0016491">
    <property type="term" value="F:oxidoreductase activity"/>
    <property type="evidence" value="ECO:0007669"/>
    <property type="project" value="InterPro"/>
</dbReference>
<dbReference type="PATRIC" id="fig|861299.3.peg.1381"/>
<evidence type="ECO:0000313" key="4">
    <source>
        <dbReference type="Proteomes" id="UP000019151"/>
    </source>
</evidence>
<dbReference type="SUPFAM" id="SSF49503">
    <property type="entry name" value="Cupredoxins"/>
    <property type="match status" value="4"/>
</dbReference>
<dbReference type="HOGENOM" id="CLU_441975_0_0_0"/>
<dbReference type="GO" id="GO:0005507">
    <property type="term" value="F:copper ion binding"/>
    <property type="evidence" value="ECO:0007669"/>
    <property type="project" value="InterPro"/>
</dbReference>
<dbReference type="OrthoDB" id="345021at2"/>
<protein>
    <submittedName>
        <fullName evidence="3">Multicopper oxidase type 3</fullName>
    </submittedName>
</protein>
<evidence type="ECO:0000259" key="2">
    <source>
        <dbReference type="Pfam" id="PF07732"/>
    </source>
</evidence>
<evidence type="ECO:0000313" key="3">
    <source>
        <dbReference type="EMBL" id="AHG88897.1"/>
    </source>
</evidence>
<dbReference type="STRING" id="861299.J421_1360"/>
<dbReference type="PROSITE" id="PS50194">
    <property type="entry name" value="FILAMIN_REPEAT"/>
    <property type="match status" value="1"/>
</dbReference>
<name>W0REM3_9BACT</name>
<dbReference type="Gene3D" id="2.60.40.420">
    <property type="entry name" value="Cupredoxins - blue copper proteins"/>
    <property type="match status" value="2"/>
</dbReference>
<sequence>MPRLFPALLALALLRPAAPTERATPNDNRASAGTLRSGVLTVNLEARAIEWRPDGDDAPGIAVRVFAEAGKPASVPGPLLRVPEGTEIRALVHNALDAAIVVHGLSTRGVPLGPADTMRVGPGETREARFVAGAPGTYRYWAATSSPTIGGRSGADSQLGGAFVVDPRGTAPAADRVLVITLWQQDADAAGITGRSDVLRFAINGRSWPNTERLAYTEGDTVRFRLVNLSAAVHPMHLHGFYFDVESRGDGTRDSTYDAAGSPHLAVTERLPPGRTFTMRWVPERAGNWLFHCHDNFHVLRNRPLDGTPLPPEQAVHTHDHTRDMMGGLVMGIAVRPRPVVAVAASAEASPRRRLRLVARTDSGGTDAEPAYGYVLEEGARTVPNGGPLLPGPTILLKRGEPVSITVVNRLREPTAVHWHGIELESYYDGVADFSGTPGHIAAAIAPSDSFEARFTPPRAGTFMYHPHADEVRQQQAGLSGALLVVDDPAAYDAAHDVMVLITVPRRDADRDRVLLNGSLAPSARELRVGERYRVRVINIHPYRPSMIARVLRDTAAVTWRAVAKDGRDLPPDQATVRPAVQQIGNGESYDFELVPNEPGDLRVLVTTGTGVPLASMPIHVR</sequence>
<reference evidence="3 4" key="1">
    <citation type="journal article" date="2014" name="Genome Announc.">
        <title>Genome Sequence and Methylome of Soil Bacterium Gemmatirosa kalamazoonensis KBS708T, a Member of the Rarely Cultivated Gemmatimonadetes Phylum.</title>
        <authorList>
            <person name="Debruyn J.M."/>
            <person name="Radosevich M."/>
            <person name="Wommack K.E."/>
            <person name="Polson S.W."/>
            <person name="Hauser L.J."/>
            <person name="Fawaz M.N."/>
            <person name="Korlach J."/>
            <person name="Tsai Y.C."/>
        </authorList>
    </citation>
    <scope>NUCLEOTIDE SEQUENCE [LARGE SCALE GENOMIC DNA]</scope>
    <source>
        <strain evidence="3 4">KBS708</strain>
    </source>
</reference>
<dbReference type="EMBL" id="CP007128">
    <property type="protein sequence ID" value="AHG88897.1"/>
    <property type="molecule type" value="Genomic_DNA"/>
</dbReference>
<dbReference type="RefSeq" id="WP_025410420.1">
    <property type="nucleotide sequence ID" value="NZ_CP007128.1"/>
</dbReference>
<evidence type="ECO:0000259" key="1">
    <source>
        <dbReference type="Pfam" id="PF07731"/>
    </source>
</evidence>
<dbReference type="InterPro" id="IPR017868">
    <property type="entry name" value="Filamin/ABP280_repeat-like"/>
</dbReference>
<gene>
    <name evidence="3" type="ORF">J421_1360</name>
</gene>
<dbReference type="AlphaFoldDB" id="W0REM3"/>
<dbReference type="InterPro" id="IPR011706">
    <property type="entry name" value="Cu-oxidase_C"/>
</dbReference>
<dbReference type="PANTHER" id="PTHR11709">
    <property type="entry name" value="MULTI-COPPER OXIDASE"/>
    <property type="match status" value="1"/>
</dbReference>
<accession>W0REM3</accession>
<dbReference type="Pfam" id="PF07731">
    <property type="entry name" value="Cu-oxidase_2"/>
    <property type="match status" value="1"/>
</dbReference>
<dbReference type="KEGG" id="gba:J421_1360"/>
<feature type="domain" description="Plastocyanin-like" evidence="1">
    <location>
        <begin position="193"/>
        <end position="299"/>
    </location>
</feature>
<dbReference type="Proteomes" id="UP000019151">
    <property type="component" value="Chromosome"/>
</dbReference>
<dbReference type="InterPro" id="IPR045087">
    <property type="entry name" value="Cu-oxidase_fam"/>
</dbReference>
<dbReference type="eggNOG" id="COG2132">
    <property type="taxonomic scope" value="Bacteria"/>
</dbReference>
<proteinExistence type="predicted"/>